<evidence type="ECO:0000256" key="1">
    <source>
        <dbReference type="ARBA" id="ARBA00022676"/>
    </source>
</evidence>
<keyword evidence="1" id="KW-0328">Glycosyltransferase</keyword>
<dbReference type="InterPro" id="IPR002201">
    <property type="entry name" value="Glyco_trans_9"/>
</dbReference>
<dbReference type="Proteomes" id="UP001597237">
    <property type="component" value="Unassembled WGS sequence"/>
</dbReference>
<gene>
    <name evidence="3" type="ORF">ACFSC0_11785</name>
</gene>
<dbReference type="PANTHER" id="PTHR30160">
    <property type="entry name" value="TETRAACYLDISACCHARIDE 4'-KINASE-RELATED"/>
    <property type="match status" value="1"/>
</dbReference>
<dbReference type="RefSeq" id="WP_377282734.1">
    <property type="nucleotide sequence ID" value="NZ_JBHRSI010000008.1"/>
</dbReference>
<dbReference type="SUPFAM" id="SSF53756">
    <property type="entry name" value="UDP-Glycosyltransferase/glycogen phosphorylase"/>
    <property type="match status" value="1"/>
</dbReference>
<dbReference type="InterPro" id="IPR051199">
    <property type="entry name" value="LPS_LOS_Heptosyltrfase"/>
</dbReference>
<name>A0ABW4N2M0_9CAUL</name>
<accession>A0ABW4N2M0</accession>
<reference evidence="4" key="1">
    <citation type="journal article" date="2019" name="Int. J. Syst. Evol. Microbiol.">
        <title>The Global Catalogue of Microorganisms (GCM) 10K type strain sequencing project: providing services to taxonomists for standard genome sequencing and annotation.</title>
        <authorList>
            <consortium name="The Broad Institute Genomics Platform"/>
            <consortium name="The Broad Institute Genome Sequencing Center for Infectious Disease"/>
            <person name="Wu L."/>
            <person name="Ma J."/>
        </authorList>
    </citation>
    <scope>NUCLEOTIDE SEQUENCE [LARGE SCALE GENOMIC DNA]</scope>
    <source>
        <strain evidence="4">DFY28</strain>
    </source>
</reference>
<dbReference type="EMBL" id="JBHUEY010000001">
    <property type="protein sequence ID" value="MFD1784078.1"/>
    <property type="molecule type" value="Genomic_DNA"/>
</dbReference>
<comment type="caution">
    <text evidence="3">The sequence shown here is derived from an EMBL/GenBank/DDBJ whole genome shotgun (WGS) entry which is preliminary data.</text>
</comment>
<protein>
    <submittedName>
        <fullName evidence="3">Glycosyltransferase family 9 protein</fullName>
    </submittedName>
</protein>
<keyword evidence="4" id="KW-1185">Reference proteome</keyword>
<dbReference type="Pfam" id="PF01075">
    <property type="entry name" value="Glyco_transf_9"/>
    <property type="match status" value="1"/>
</dbReference>
<evidence type="ECO:0000256" key="2">
    <source>
        <dbReference type="ARBA" id="ARBA00022679"/>
    </source>
</evidence>
<organism evidence="3 4">
    <name type="scientific">Phenylobacterium terrae</name>
    <dbReference type="NCBI Taxonomy" id="2665495"/>
    <lineage>
        <taxon>Bacteria</taxon>
        <taxon>Pseudomonadati</taxon>
        <taxon>Pseudomonadota</taxon>
        <taxon>Alphaproteobacteria</taxon>
        <taxon>Caulobacterales</taxon>
        <taxon>Caulobacteraceae</taxon>
        <taxon>Phenylobacterium</taxon>
    </lineage>
</organism>
<evidence type="ECO:0000313" key="4">
    <source>
        <dbReference type="Proteomes" id="UP001597237"/>
    </source>
</evidence>
<sequence>MARGSFPILFITATRIGDAVLSSGLIKKLLDEIPNARFTIVAGRDAAPLFAEVPHLDEVIVLDKHKGGGHWLGLWSEVRRRKWGLVVDLRGSAINRFLSTKRRAVHRKGSGSPVHKVIEAARVLKLEDEPPAPFLFTSAETEARADELTAGAGPILALAPASNWVGKTWPIERFAQAAIQLLGKGGPMEGGRLMILGGTADHQVVAPLRHVVLKNRFIDLVGKVDVLTAYACLKRARLFIGNDSGLMHMAAAAGTPTLGLFGPSDEQLYGPWGEHARAVRGVRTLEEIRRVDPGLNQEICHMMDLGVRTVTLAARELLEATEPELA</sequence>
<evidence type="ECO:0000313" key="3">
    <source>
        <dbReference type="EMBL" id="MFD1784078.1"/>
    </source>
</evidence>
<dbReference type="Gene3D" id="3.40.50.2000">
    <property type="entry name" value="Glycogen Phosphorylase B"/>
    <property type="match status" value="2"/>
</dbReference>
<keyword evidence="2" id="KW-0808">Transferase</keyword>
<proteinExistence type="predicted"/>
<dbReference type="CDD" id="cd03789">
    <property type="entry name" value="GT9_LPS_heptosyltransferase"/>
    <property type="match status" value="1"/>
</dbReference>